<evidence type="ECO:0000313" key="3">
    <source>
        <dbReference type="Proteomes" id="UP000625711"/>
    </source>
</evidence>
<protein>
    <submittedName>
        <fullName evidence="2">Uncharacterized protein</fullName>
    </submittedName>
</protein>
<comment type="caution">
    <text evidence="2">The sequence shown here is derived from an EMBL/GenBank/DDBJ whole genome shotgun (WGS) entry which is preliminary data.</text>
</comment>
<dbReference type="EMBL" id="JAACXV010013571">
    <property type="protein sequence ID" value="KAF7273083.1"/>
    <property type="molecule type" value="Genomic_DNA"/>
</dbReference>
<organism evidence="2 3">
    <name type="scientific">Rhynchophorus ferrugineus</name>
    <name type="common">Red palm weevil</name>
    <name type="synonym">Curculio ferrugineus</name>
    <dbReference type="NCBI Taxonomy" id="354439"/>
    <lineage>
        <taxon>Eukaryota</taxon>
        <taxon>Metazoa</taxon>
        <taxon>Ecdysozoa</taxon>
        <taxon>Arthropoda</taxon>
        <taxon>Hexapoda</taxon>
        <taxon>Insecta</taxon>
        <taxon>Pterygota</taxon>
        <taxon>Neoptera</taxon>
        <taxon>Endopterygota</taxon>
        <taxon>Coleoptera</taxon>
        <taxon>Polyphaga</taxon>
        <taxon>Cucujiformia</taxon>
        <taxon>Curculionidae</taxon>
        <taxon>Dryophthorinae</taxon>
        <taxon>Rhynchophorus</taxon>
    </lineage>
</organism>
<feature type="signal peptide" evidence="1">
    <location>
        <begin position="1"/>
        <end position="22"/>
    </location>
</feature>
<evidence type="ECO:0000313" key="2">
    <source>
        <dbReference type="EMBL" id="KAF7273083.1"/>
    </source>
</evidence>
<feature type="chain" id="PRO_5032339439" evidence="1">
    <location>
        <begin position="23"/>
        <end position="107"/>
    </location>
</feature>
<sequence length="107" mass="11880">MFFVNVVTCAVLVIMVASNIYCKPVTELDKTIYEIITRNGNITADSSTSDLYEVVFTENHTNGDVLVRQTPKSESTMDATTTKTSENPVKYKKTNCIGPVTLMARCF</sequence>
<keyword evidence="1" id="KW-0732">Signal</keyword>
<reference evidence="2" key="1">
    <citation type="submission" date="2020-08" db="EMBL/GenBank/DDBJ databases">
        <title>Genome sequencing and assembly of the red palm weevil Rhynchophorus ferrugineus.</title>
        <authorList>
            <person name="Dias G.B."/>
            <person name="Bergman C.M."/>
            <person name="Manee M."/>
        </authorList>
    </citation>
    <scope>NUCLEOTIDE SEQUENCE</scope>
    <source>
        <strain evidence="2">AA-2017</strain>
        <tissue evidence="2">Whole larva</tissue>
    </source>
</reference>
<proteinExistence type="predicted"/>
<dbReference type="AlphaFoldDB" id="A0A834I7Q7"/>
<gene>
    <name evidence="2" type="ORF">GWI33_014177</name>
</gene>
<keyword evidence="3" id="KW-1185">Reference proteome</keyword>
<name>A0A834I7Q7_RHYFE</name>
<evidence type="ECO:0000256" key="1">
    <source>
        <dbReference type="SAM" id="SignalP"/>
    </source>
</evidence>
<accession>A0A834I7Q7</accession>
<dbReference type="Proteomes" id="UP000625711">
    <property type="component" value="Unassembled WGS sequence"/>
</dbReference>